<proteinExistence type="predicted"/>
<evidence type="ECO:0000313" key="2">
    <source>
        <dbReference type="Proteomes" id="UP000220904"/>
    </source>
</evidence>
<reference evidence="1 2" key="1">
    <citation type="journal article" date="2017" name="Front. Microbiol.">
        <title>New Insights into the Diversity of the Genus Faecalibacterium.</title>
        <authorList>
            <person name="Benevides L."/>
            <person name="Burman S."/>
            <person name="Martin R."/>
            <person name="Robert V."/>
            <person name="Thomas M."/>
            <person name="Miquel S."/>
            <person name="Chain F."/>
            <person name="Sokol H."/>
            <person name="Bermudez-Humaran L.G."/>
            <person name="Morrison M."/>
            <person name="Langella P."/>
            <person name="Azevedo V.A."/>
            <person name="Chatel J.M."/>
            <person name="Soares S."/>
        </authorList>
    </citation>
    <scope>NUCLEOTIDE SEQUENCE [LARGE SCALE GENOMIC DNA]</scope>
    <source>
        <strain evidence="1 2">AHMP21</strain>
    </source>
</reference>
<dbReference type="PANTHER" id="PTHR38474:SF1">
    <property type="entry name" value="SLR0299 PROTEIN"/>
    <property type="match status" value="1"/>
</dbReference>
<gene>
    <name evidence="1" type="ORF">CHR60_13010</name>
</gene>
<dbReference type="SUPFAM" id="SSF52777">
    <property type="entry name" value="CoA-dependent acyltransferases"/>
    <property type="match status" value="1"/>
</dbReference>
<dbReference type="RefSeq" id="WP_097793375.1">
    <property type="nucleotide sequence ID" value="NZ_NOUV01000019.1"/>
</dbReference>
<name>A0A2A7B3G1_9FIRM</name>
<dbReference type="Gene3D" id="3.30.559.10">
    <property type="entry name" value="Chloramphenicol acetyltransferase-like domain"/>
    <property type="match status" value="1"/>
</dbReference>
<protein>
    <submittedName>
        <fullName evidence="1">Chloramphenicol acetyltransferase</fullName>
    </submittedName>
</protein>
<dbReference type="AlphaFoldDB" id="A0A2A7B3G1"/>
<dbReference type="Pfam" id="PF00302">
    <property type="entry name" value="CAT"/>
    <property type="match status" value="1"/>
</dbReference>
<evidence type="ECO:0000313" key="1">
    <source>
        <dbReference type="EMBL" id="PDX85933.1"/>
    </source>
</evidence>
<sequence length="210" mass="24158">MQKIDRSTWPRAEKFGFFSAVSQPFYSVTFRVDVTNLHAYTKQRGLSFYYALVYLATNAVNAVENFRYTIRDGEVYLLDERIPSFTDLKPGSEDFHIVTLPQEETLEQFCAAAKARSEAQAHFLDQDDKELDALIYFSCTPWFDLTALTNERDFDRDDNIPRIAWGKYVPNGAGRETLGMSVEVNHRFLDGIHLGRFYQTLQASIDALEP</sequence>
<dbReference type="OrthoDB" id="9801766at2"/>
<comment type="caution">
    <text evidence="1">The sequence shown here is derived from an EMBL/GenBank/DDBJ whole genome shotgun (WGS) entry which is preliminary data.</text>
</comment>
<dbReference type="InterPro" id="IPR023213">
    <property type="entry name" value="CAT-like_dom_sf"/>
</dbReference>
<dbReference type="InterPro" id="IPR001707">
    <property type="entry name" value="Cmp_AcTrfase"/>
</dbReference>
<dbReference type="PANTHER" id="PTHR38474">
    <property type="entry name" value="SLR0299 PROTEIN"/>
    <property type="match status" value="1"/>
</dbReference>
<dbReference type="SMART" id="SM01059">
    <property type="entry name" value="CAT"/>
    <property type="match status" value="1"/>
</dbReference>
<dbReference type="EMBL" id="NOUV01000019">
    <property type="protein sequence ID" value="PDX85933.1"/>
    <property type="molecule type" value="Genomic_DNA"/>
</dbReference>
<organism evidence="1 2">
    <name type="scientific">Faecalibacterium prausnitzii</name>
    <dbReference type="NCBI Taxonomy" id="853"/>
    <lineage>
        <taxon>Bacteria</taxon>
        <taxon>Bacillati</taxon>
        <taxon>Bacillota</taxon>
        <taxon>Clostridia</taxon>
        <taxon>Eubacteriales</taxon>
        <taxon>Oscillospiraceae</taxon>
        <taxon>Faecalibacterium</taxon>
    </lineage>
</organism>
<dbReference type="GO" id="GO:0008811">
    <property type="term" value="F:chloramphenicol O-acetyltransferase activity"/>
    <property type="evidence" value="ECO:0007669"/>
    <property type="project" value="InterPro"/>
</dbReference>
<keyword evidence="1" id="KW-0808">Transferase</keyword>
<dbReference type="Proteomes" id="UP000220904">
    <property type="component" value="Unassembled WGS sequence"/>
</dbReference>
<accession>A0A2A7B3G1</accession>